<evidence type="ECO:0000313" key="2">
    <source>
        <dbReference type="EMBL" id="TCT22864.1"/>
    </source>
</evidence>
<protein>
    <submittedName>
        <fullName evidence="2">SapC protein</fullName>
    </submittedName>
</protein>
<dbReference type="EMBL" id="SMAO01000002">
    <property type="protein sequence ID" value="TCT22864.1"/>
    <property type="molecule type" value="Genomic_DNA"/>
</dbReference>
<dbReference type="OrthoDB" id="9806524at2"/>
<dbReference type="Pfam" id="PF07277">
    <property type="entry name" value="SapC"/>
    <property type="match status" value="1"/>
</dbReference>
<name>A0A4R3N2C1_9GAMM</name>
<evidence type="ECO:0000256" key="1">
    <source>
        <dbReference type="SAM" id="MobiDB-lite"/>
    </source>
</evidence>
<dbReference type="RefSeq" id="WP_132975994.1">
    <property type="nucleotide sequence ID" value="NZ_SMAO01000002.1"/>
</dbReference>
<dbReference type="InterPro" id="IPR010836">
    <property type="entry name" value="SapC"/>
</dbReference>
<comment type="caution">
    <text evidence="2">The sequence shown here is derived from an EMBL/GenBank/DDBJ whole genome shotgun (WGS) entry which is preliminary data.</text>
</comment>
<feature type="region of interest" description="Disordered" evidence="1">
    <location>
        <begin position="230"/>
        <end position="249"/>
    </location>
</feature>
<keyword evidence="3" id="KW-1185">Reference proteome</keyword>
<feature type="compositionally biased region" description="Pro residues" evidence="1">
    <location>
        <begin position="234"/>
        <end position="244"/>
    </location>
</feature>
<reference evidence="2 3" key="1">
    <citation type="submission" date="2019-03" db="EMBL/GenBank/DDBJ databases">
        <title>Genomic Encyclopedia of Type Strains, Phase IV (KMG-IV): sequencing the most valuable type-strain genomes for metagenomic binning, comparative biology and taxonomic classification.</title>
        <authorList>
            <person name="Goeker M."/>
        </authorList>
    </citation>
    <scope>NUCLEOTIDE SEQUENCE [LARGE SCALE GENOMIC DNA]</scope>
    <source>
        <strain evidence="2 3">DSM 13587</strain>
    </source>
</reference>
<proteinExistence type="predicted"/>
<gene>
    <name evidence="2" type="ORF">EDC35_102195</name>
</gene>
<dbReference type="AlphaFoldDB" id="A0A4R3N2C1"/>
<evidence type="ECO:0000313" key="3">
    <source>
        <dbReference type="Proteomes" id="UP000295717"/>
    </source>
</evidence>
<organism evidence="2 3">
    <name type="scientific">Thiobaca trueperi</name>
    <dbReference type="NCBI Taxonomy" id="127458"/>
    <lineage>
        <taxon>Bacteria</taxon>
        <taxon>Pseudomonadati</taxon>
        <taxon>Pseudomonadota</taxon>
        <taxon>Gammaproteobacteria</taxon>
        <taxon>Chromatiales</taxon>
        <taxon>Chromatiaceae</taxon>
        <taxon>Thiobaca</taxon>
    </lineage>
</organism>
<sequence length="268" mass="28942">MPSIAAISRERHADKVWKRFVSYDFARPSSLAPLVAAEIPKAAMSMPLAFIRQGEGYVPVALMGLEPGKNLLVAPDGRWLGRYVPSALRGYPFSLARTEGETLVLCIDEDSGLVSDGAEGEPFFDAEGQPAAGLSQVMDFLQQIERNRGATAIACAALAEQDLIRPWPITLKGEAGERQIEGILQIDEAALNQLPDDAFPSLRRAGALPLAYCQLLSMQHLAMLGELASAHARPPQPQPQPQPARPFSGFALPEDGLLQFDWNQSSAG</sequence>
<accession>A0A4R3N2C1</accession>
<dbReference type="Proteomes" id="UP000295717">
    <property type="component" value="Unassembled WGS sequence"/>
</dbReference>